<dbReference type="EMBL" id="CAOS01000001">
    <property type="protein sequence ID" value="CCO07010.1"/>
    <property type="molecule type" value="Genomic_DNA"/>
</dbReference>
<evidence type="ECO:0000313" key="2">
    <source>
        <dbReference type="Proteomes" id="UP000009315"/>
    </source>
</evidence>
<dbReference type="RefSeq" id="WP_008409709.1">
    <property type="nucleotide sequence ID" value="NZ_CAOS01000001.1"/>
</dbReference>
<proteinExistence type="predicted"/>
<sequence length="71" mass="8197">MTQFIKKCPDCGCNLVERLVNVDVKDDLEVCHAESIPVLVCANEKCSNREKYFAPFSFNLLKMKCPEINKW</sequence>
<dbReference type="Proteomes" id="UP000009315">
    <property type="component" value="Unassembled WGS sequence"/>
</dbReference>
<keyword evidence="2" id="KW-1185">Reference proteome</keyword>
<accession>K8DX49</accession>
<dbReference type="OrthoDB" id="1787243at2"/>
<organism evidence="1 2">
    <name type="scientific">Desulforamulus hydrothermalis Lam5 = DSM 18033</name>
    <dbReference type="NCBI Taxonomy" id="1121428"/>
    <lineage>
        <taxon>Bacteria</taxon>
        <taxon>Bacillati</taxon>
        <taxon>Bacillota</taxon>
        <taxon>Clostridia</taxon>
        <taxon>Eubacteriales</taxon>
        <taxon>Peptococcaceae</taxon>
        <taxon>Desulforamulus</taxon>
    </lineage>
</organism>
<reference evidence="1 2" key="1">
    <citation type="journal article" date="2013" name="Genome Announc.">
        <title>Genome Sequence of the Sulfate-Reducing Bacterium Desulfotomaculum hydrothermale Lam5(T).</title>
        <authorList>
            <person name="Amin O."/>
            <person name="Fardeau M.L."/>
            <person name="Valette O."/>
            <person name="Hirschler-Rea A."/>
            <person name="Barbe V."/>
            <person name="Medigue C."/>
            <person name="Vacherie B."/>
            <person name="Ollivier B."/>
            <person name="Bertin P.N."/>
            <person name="Dolla A."/>
        </authorList>
    </citation>
    <scope>NUCLEOTIDE SEQUENCE [LARGE SCALE GENOMIC DNA]</scope>
    <source>
        <strain evidence="2">Lam5 / DSM 18033</strain>
    </source>
</reference>
<name>K8DX49_9FIRM</name>
<dbReference type="AlphaFoldDB" id="K8DX49"/>
<protein>
    <submittedName>
        <fullName evidence="1">Uncharacterized protein</fullName>
    </submittedName>
</protein>
<gene>
    <name evidence="1" type="ORF">DESHY_10170</name>
</gene>
<evidence type="ECO:0000313" key="1">
    <source>
        <dbReference type="EMBL" id="CCO07010.1"/>
    </source>
</evidence>
<comment type="caution">
    <text evidence="1">The sequence shown here is derived from an EMBL/GenBank/DDBJ whole genome shotgun (WGS) entry which is preliminary data.</text>
</comment>